<dbReference type="SMART" id="SM00554">
    <property type="entry name" value="FAS1"/>
    <property type="match status" value="2"/>
</dbReference>
<dbReference type="SUPFAM" id="SSF82153">
    <property type="entry name" value="FAS1 domain"/>
    <property type="match status" value="2"/>
</dbReference>
<keyword evidence="1" id="KW-0732">Signal</keyword>
<dbReference type="InterPro" id="IPR050904">
    <property type="entry name" value="Adhesion/Biosynth-related"/>
</dbReference>
<dbReference type="GO" id="GO:0005615">
    <property type="term" value="C:extracellular space"/>
    <property type="evidence" value="ECO:0007669"/>
    <property type="project" value="TreeGrafter"/>
</dbReference>
<dbReference type="Proteomes" id="UP000474296">
    <property type="component" value="Unassembled WGS sequence"/>
</dbReference>
<organism evidence="3 4">
    <name type="scientific">Spongiivirga citrea</name>
    <dbReference type="NCBI Taxonomy" id="1481457"/>
    <lineage>
        <taxon>Bacteria</taxon>
        <taxon>Pseudomonadati</taxon>
        <taxon>Bacteroidota</taxon>
        <taxon>Flavobacteriia</taxon>
        <taxon>Flavobacteriales</taxon>
        <taxon>Flavobacteriaceae</taxon>
        <taxon>Spongiivirga</taxon>
    </lineage>
</organism>
<dbReference type="AlphaFoldDB" id="A0A6M0CKN1"/>
<gene>
    <name evidence="3" type="ORF">GWK10_02135</name>
</gene>
<dbReference type="PROSITE" id="PS50213">
    <property type="entry name" value="FAS1"/>
    <property type="match status" value="2"/>
</dbReference>
<dbReference type="EMBL" id="JAABOQ010000001">
    <property type="protein sequence ID" value="NER15987.1"/>
    <property type="molecule type" value="Genomic_DNA"/>
</dbReference>
<accession>A0A6M0CKN1</accession>
<evidence type="ECO:0000313" key="3">
    <source>
        <dbReference type="EMBL" id="NER15987.1"/>
    </source>
</evidence>
<comment type="caution">
    <text evidence="3">The sequence shown here is derived from an EMBL/GenBank/DDBJ whole genome shotgun (WGS) entry which is preliminary data.</text>
</comment>
<dbReference type="InterPro" id="IPR000782">
    <property type="entry name" value="FAS1_domain"/>
</dbReference>
<feature type="domain" description="FAS1" evidence="2">
    <location>
        <begin position="179"/>
        <end position="321"/>
    </location>
</feature>
<feature type="signal peptide" evidence="1">
    <location>
        <begin position="1"/>
        <end position="22"/>
    </location>
</feature>
<dbReference type="Pfam" id="PF02469">
    <property type="entry name" value="Fasciclin"/>
    <property type="match status" value="2"/>
</dbReference>
<dbReference type="InterPro" id="IPR036378">
    <property type="entry name" value="FAS1_dom_sf"/>
</dbReference>
<evidence type="ECO:0000256" key="1">
    <source>
        <dbReference type="SAM" id="SignalP"/>
    </source>
</evidence>
<name>A0A6M0CKN1_9FLAO</name>
<feature type="chain" id="PRO_5026753958" evidence="1">
    <location>
        <begin position="23"/>
        <end position="328"/>
    </location>
</feature>
<keyword evidence="4" id="KW-1185">Reference proteome</keyword>
<reference evidence="3 4" key="1">
    <citation type="submission" date="2020-01" db="EMBL/GenBank/DDBJ databases">
        <title>Spongiivirga citrea KCTC 32990T.</title>
        <authorList>
            <person name="Wang G."/>
        </authorList>
    </citation>
    <scope>NUCLEOTIDE SEQUENCE [LARGE SCALE GENOMIC DNA]</scope>
    <source>
        <strain evidence="3 4">KCTC 32990</strain>
    </source>
</reference>
<evidence type="ECO:0000313" key="4">
    <source>
        <dbReference type="Proteomes" id="UP000474296"/>
    </source>
</evidence>
<evidence type="ECO:0000259" key="2">
    <source>
        <dbReference type="PROSITE" id="PS50213"/>
    </source>
</evidence>
<dbReference type="Gene3D" id="2.30.180.10">
    <property type="entry name" value="FAS1 domain"/>
    <property type="match status" value="2"/>
</dbReference>
<sequence>MKSIFKKTQVLLLAFTAVFAFSCSDDDDGGDPPATLNIVETAQATADLSSLVAALQAADGDLVTTLSGSTNYTVLAPTNAAFSTFLSENNFASLGDVPTDVLAQILLNHVIEGKIRSAVLTSNGAGYTNTLSTGPNDTNLSIYYNTSEGVKFNGISTVSTADVDASNGIVHIVDKVIARPNIVTFATADPNFSVLVSALTRSDVADQNYVTTLAGTTNSPFTVFAPIDTAFTDLLGELGVSELSDIDTATLVATLNHHVVAGANVQSGQIMDGMTVATLGGDVTANIDPVSITDARSRVSNVIAADVQATNGVIHAVDKVILPPAPSN</sequence>
<proteinExistence type="predicted"/>
<protein>
    <submittedName>
        <fullName evidence="3">Fasciclin domain-containing protein</fullName>
    </submittedName>
</protein>
<dbReference type="PROSITE" id="PS51257">
    <property type="entry name" value="PROKAR_LIPOPROTEIN"/>
    <property type="match status" value="1"/>
</dbReference>
<dbReference type="RefSeq" id="WP_164029248.1">
    <property type="nucleotide sequence ID" value="NZ_JAABOQ010000001.1"/>
</dbReference>
<dbReference type="PANTHER" id="PTHR10900:SF77">
    <property type="entry name" value="FI19380P1"/>
    <property type="match status" value="1"/>
</dbReference>
<feature type="domain" description="FAS1" evidence="2">
    <location>
        <begin position="35"/>
        <end position="177"/>
    </location>
</feature>
<dbReference type="PANTHER" id="PTHR10900">
    <property type="entry name" value="PERIOSTIN-RELATED"/>
    <property type="match status" value="1"/>
</dbReference>